<dbReference type="Pfam" id="PF04892">
    <property type="entry name" value="VanZ"/>
    <property type="match status" value="1"/>
</dbReference>
<gene>
    <name evidence="3" type="ORF">A2573_02785</name>
</gene>
<feature type="domain" description="VanZ-like" evidence="2">
    <location>
        <begin position="33"/>
        <end position="120"/>
    </location>
</feature>
<dbReference type="NCBIfam" id="NF037970">
    <property type="entry name" value="vanZ_1"/>
    <property type="match status" value="1"/>
</dbReference>
<protein>
    <recommendedName>
        <fullName evidence="2">VanZ-like domain-containing protein</fullName>
    </recommendedName>
</protein>
<proteinExistence type="predicted"/>
<dbReference type="EMBL" id="MGIL01000016">
    <property type="protein sequence ID" value="OGM88095.1"/>
    <property type="molecule type" value="Genomic_DNA"/>
</dbReference>
<dbReference type="AlphaFoldDB" id="A0A1F8DJY9"/>
<feature type="transmembrane region" description="Helical" evidence="1">
    <location>
        <begin position="75"/>
        <end position="93"/>
    </location>
</feature>
<comment type="caution">
    <text evidence="3">The sequence shown here is derived from an EMBL/GenBank/DDBJ whole genome shotgun (WGS) entry which is preliminary data.</text>
</comment>
<evidence type="ECO:0000256" key="1">
    <source>
        <dbReference type="SAM" id="Phobius"/>
    </source>
</evidence>
<reference evidence="3 4" key="1">
    <citation type="journal article" date="2016" name="Nat. Commun.">
        <title>Thousands of microbial genomes shed light on interconnected biogeochemical processes in an aquifer system.</title>
        <authorList>
            <person name="Anantharaman K."/>
            <person name="Brown C.T."/>
            <person name="Hug L.A."/>
            <person name="Sharon I."/>
            <person name="Castelle C.J."/>
            <person name="Probst A.J."/>
            <person name="Thomas B.C."/>
            <person name="Singh A."/>
            <person name="Wilkins M.J."/>
            <person name="Karaoz U."/>
            <person name="Brodie E.L."/>
            <person name="Williams K.H."/>
            <person name="Hubbard S.S."/>
            <person name="Banfield J.F."/>
        </authorList>
    </citation>
    <scope>NUCLEOTIDE SEQUENCE [LARGE SCALE GENOMIC DNA]</scope>
</reference>
<name>A0A1F8DJY9_9BACT</name>
<evidence type="ECO:0000313" key="4">
    <source>
        <dbReference type="Proteomes" id="UP000177596"/>
    </source>
</evidence>
<evidence type="ECO:0000313" key="3">
    <source>
        <dbReference type="EMBL" id="OGM88095.1"/>
    </source>
</evidence>
<dbReference type="InterPro" id="IPR006976">
    <property type="entry name" value="VanZ-like"/>
</dbReference>
<keyword evidence="1" id="KW-1133">Transmembrane helix</keyword>
<feature type="transmembrane region" description="Helical" evidence="1">
    <location>
        <begin position="7"/>
        <end position="26"/>
    </location>
</feature>
<organism evidence="3 4">
    <name type="scientific">Candidatus Woesebacteria bacterium RIFOXYD1_FULL_43_18</name>
    <dbReference type="NCBI Taxonomy" id="1802551"/>
    <lineage>
        <taxon>Bacteria</taxon>
        <taxon>Candidatus Woeseibacteriota</taxon>
    </lineage>
</organism>
<sequence>MKTKIAEFLNLWLPVVLWAALIFRFSSGIVPTASEVYWQDFAVKKVGHFLLFGVFAVLIYRGLIGQGLSRKKAAIWAIAFAFLYGATDEYHQTFTQGREARIRDVAIDGIGAGAVIYFIYRVLPRLPKKSRTFLLQFGIR</sequence>
<accession>A0A1F8DJY9</accession>
<evidence type="ECO:0000259" key="2">
    <source>
        <dbReference type="Pfam" id="PF04892"/>
    </source>
</evidence>
<feature type="transmembrane region" description="Helical" evidence="1">
    <location>
        <begin position="46"/>
        <end position="63"/>
    </location>
</feature>
<keyword evidence="1" id="KW-0472">Membrane</keyword>
<feature type="transmembrane region" description="Helical" evidence="1">
    <location>
        <begin position="105"/>
        <end position="123"/>
    </location>
</feature>
<dbReference type="Proteomes" id="UP000177596">
    <property type="component" value="Unassembled WGS sequence"/>
</dbReference>
<keyword evidence="1" id="KW-0812">Transmembrane</keyword>